<evidence type="ECO:0000313" key="4">
    <source>
        <dbReference type="EMBL" id="TVO51999.1"/>
    </source>
</evidence>
<dbReference type="SMART" id="SM00052">
    <property type="entry name" value="EAL"/>
    <property type="match status" value="1"/>
</dbReference>
<name>A0A557QGG9_9RHOO</name>
<dbReference type="EMBL" id="VMNK01000018">
    <property type="protein sequence ID" value="TVO51999.1"/>
    <property type="molecule type" value="Genomic_DNA"/>
</dbReference>
<dbReference type="Pfam" id="PF00563">
    <property type="entry name" value="EAL"/>
    <property type="match status" value="1"/>
</dbReference>
<dbReference type="Proteomes" id="UP000319502">
    <property type="component" value="Unassembled WGS sequence"/>
</dbReference>
<protein>
    <submittedName>
        <fullName evidence="4">Bifunctional diguanylate cyclase/phosphodiesterase</fullName>
    </submittedName>
</protein>
<evidence type="ECO:0000313" key="5">
    <source>
        <dbReference type="Proteomes" id="UP000319502"/>
    </source>
</evidence>
<dbReference type="PROSITE" id="PS50887">
    <property type="entry name" value="GGDEF"/>
    <property type="match status" value="1"/>
</dbReference>
<dbReference type="SUPFAM" id="SSF141868">
    <property type="entry name" value="EAL domain-like"/>
    <property type="match status" value="1"/>
</dbReference>
<dbReference type="SUPFAM" id="SSF55073">
    <property type="entry name" value="Nucleotide cyclase"/>
    <property type="match status" value="1"/>
</dbReference>
<dbReference type="NCBIfam" id="TIGR00254">
    <property type="entry name" value="GGDEF"/>
    <property type="match status" value="1"/>
</dbReference>
<dbReference type="InterPro" id="IPR043128">
    <property type="entry name" value="Rev_trsase/Diguanyl_cyclase"/>
</dbReference>
<dbReference type="PANTHER" id="PTHR33121:SF71">
    <property type="entry name" value="OXYGEN SENSOR PROTEIN DOSP"/>
    <property type="match status" value="1"/>
</dbReference>
<dbReference type="SMART" id="SM00267">
    <property type="entry name" value="GGDEF"/>
    <property type="match status" value="1"/>
</dbReference>
<dbReference type="Gene3D" id="3.30.70.270">
    <property type="match status" value="1"/>
</dbReference>
<dbReference type="PANTHER" id="PTHR33121">
    <property type="entry name" value="CYCLIC DI-GMP PHOSPHODIESTERASE PDEF"/>
    <property type="match status" value="1"/>
</dbReference>
<dbReference type="InterPro" id="IPR029787">
    <property type="entry name" value="Nucleotide_cyclase"/>
</dbReference>
<dbReference type="RefSeq" id="WP_144311084.1">
    <property type="nucleotide sequence ID" value="NZ_VMNK01000018.1"/>
</dbReference>
<feature type="transmembrane region" description="Helical" evidence="1">
    <location>
        <begin position="6"/>
        <end position="26"/>
    </location>
</feature>
<reference evidence="4 5" key="1">
    <citation type="submission" date="2019-07" db="EMBL/GenBank/DDBJ databases">
        <title>The pathways for chlorine oxyanion respiration interact through the shared metabolite chlorate.</title>
        <authorList>
            <person name="Barnum T.P."/>
            <person name="Cheng Y."/>
            <person name="Hill K.A."/>
            <person name="Lucas L.N."/>
            <person name="Carlson H.K."/>
            <person name="Coates J.D."/>
        </authorList>
    </citation>
    <scope>NUCLEOTIDE SEQUENCE [LARGE SCALE GENOMIC DNA]</scope>
    <source>
        <strain evidence="4 5">SFB-3</strain>
    </source>
</reference>
<feature type="transmembrane region" description="Helical" evidence="1">
    <location>
        <begin position="160"/>
        <end position="186"/>
    </location>
</feature>
<feature type="domain" description="EAL" evidence="2">
    <location>
        <begin position="597"/>
        <end position="846"/>
    </location>
</feature>
<dbReference type="FunFam" id="3.30.70.270:FF:000001">
    <property type="entry name" value="Diguanylate cyclase domain protein"/>
    <property type="match status" value="1"/>
</dbReference>
<dbReference type="InterPro" id="IPR000160">
    <property type="entry name" value="GGDEF_dom"/>
</dbReference>
<dbReference type="InterPro" id="IPR050706">
    <property type="entry name" value="Cyclic-di-GMP_PDE-like"/>
</dbReference>
<dbReference type="Gene3D" id="3.20.20.450">
    <property type="entry name" value="EAL domain"/>
    <property type="match status" value="1"/>
</dbReference>
<evidence type="ECO:0000256" key="1">
    <source>
        <dbReference type="SAM" id="Phobius"/>
    </source>
</evidence>
<dbReference type="AlphaFoldDB" id="A0A557QGG9"/>
<accession>A0A557QGG9</accession>
<dbReference type="Pfam" id="PF21563">
    <property type="entry name" value="Mcp40H-20_sensor"/>
    <property type="match status" value="1"/>
</dbReference>
<keyword evidence="1" id="KW-0812">Transmembrane</keyword>
<keyword evidence="1" id="KW-1133">Transmembrane helix</keyword>
<evidence type="ECO:0000259" key="2">
    <source>
        <dbReference type="PROSITE" id="PS50883"/>
    </source>
</evidence>
<dbReference type="CDD" id="cd01949">
    <property type="entry name" value="GGDEF"/>
    <property type="match status" value="1"/>
</dbReference>
<dbReference type="OrthoDB" id="9813903at2"/>
<evidence type="ECO:0000259" key="3">
    <source>
        <dbReference type="PROSITE" id="PS50887"/>
    </source>
</evidence>
<dbReference type="GO" id="GO:0071111">
    <property type="term" value="F:cyclic-guanylate-specific phosphodiesterase activity"/>
    <property type="evidence" value="ECO:0007669"/>
    <property type="project" value="InterPro"/>
</dbReference>
<dbReference type="CDD" id="cd01948">
    <property type="entry name" value="EAL"/>
    <property type="match status" value="1"/>
</dbReference>
<dbReference type="Gene3D" id="3.30.450.290">
    <property type="match status" value="1"/>
</dbReference>
<organism evidence="4 5">
    <name type="scientific">Denitromonas halophila</name>
    <dbReference type="NCBI Taxonomy" id="1629404"/>
    <lineage>
        <taxon>Bacteria</taxon>
        <taxon>Pseudomonadati</taxon>
        <taxon>Pseudomonadota</taxon>
        <taxon>Betaproteobacteria</taxon>
        <taxon>Rhodocyclales</taxon>
        <taxon>Zoogloeaceae</taxon>
        <taxon>Denitromonas</taxon>
    </lineage>
</organism>
<dbReference type="InterPro" id="IPR048904">
    <property type="entry name" value="Mcp40H-20-like_sensor"/>
</dbReference>
<feature type="domain" description="GGDEF" evidence="3">
    <location>
        <begin position="453"/>
        <end position="587"/>
    </location>
</feature>
<keyword evidence="1" id="KW-0472">Membrane</keyword>
<dbReference type="InterPro" id="IPR001633">
    <property type="entry name" value="EAL_dom"/>
</dbReference>
<gene>
    <name evidence="4" type="ORF">FHP91_19075</name>
</gene>
<dbReference type="Pfam" id="PF00990">
    <property type="entry name" value="GGDEF"/>
    <property type="match status" value="1"/>
</dbReference>
<dbReference type="InterPro" id="IPR035919">
    <property type="entry name" value="EAL_sf"/>
</dbReference>
<dbReference type="PROSITE" id="PS50883">
    <property type="entry name" value="EAL"/>
    <property type="match status" value="1"/>
</dbReference>
<sequence>MSIRLFILLTSAIVGLIFVGGSWFAVTSGFEDTLTRHARTQATENARLTQAALYEVMSTGWNAEQARAFEAALHASNPDQSIRIYSATPAPDTGRTSDAMVQTTLSTGHPQEQSTKGVLRTVFPLKAEARCLSCHEQIQEGEVLGAIEVRTPITQVVSEALWAFFFSAMPSLLLGIGIATGAVWWVGRRIGRSVESVEAQVNAINTVADLKQLGNPRPHQGFEEIERIQHALGTLALRLRSIAVDKDILLFEIGLLEKFVITSEVIRDWREYVTQLLRDINAMIEVHVLFSVFQIDDEAFDVEVFWHGQPSEHLRAKVEAQISAAVETHPRLSGPAEVTLRHHHDSTQPLTDDVDTAELALKVKSLFVAQPKIGGIVGIGVHTETLSDQTHMLVLESILSTLLNVVGSIKAIHKYTRDLEYYATRDPLTSLYNQRVFWELLGYEIGRSQRHSVPFTLLLLDLDNFKLINDHYGHASGDQFLQQFASSVSAALRPGDIFARYGGDEFVMVLPEADMEQGYTVAQRVLEVARNVSIKVKSGDTAHASASIGVAVFPDHAADAKDLFLFADTMMYRAKAEGKERVRLPTNADVMAVFRDLSEMGVAVLAAVEEKRVTPYFQPIMGVASKQVSAVEVLSRIEINGEVIRADQFIEIAEKVGVIHRLDAIVIEAALAKVTETDYDGYLFFNLSPRALVLSEFTTTLRNIVAASGFPPARIVFEITERDTVKNLALMQRFLAELRAEGFKLAIDDFGSGFSSFHYLRNFTFDFLKIEGDFVANMLNNDHDQVFVRSITALARELDIEVIAEFVESTEILALLEEIGIEYAQGYLIGRPSAEAPGNPRPARAA</sequence>
<comment type="caution">
    <text evidence="4">The sequence shown here is derived from an EMBL/GenBank/DDBJ whole genome shotgun (WGS) entry which is preliminary data.</text>
</comment>
<keyword evidence="5" id="KW-1185">Reference proteome</keyword>
<proteinExistence type="predicted"/>